<dbReference type="EMBL" id="CP053716">
    <property type="protein sequence ID" value="QKF06787.1"/>
    <property type="molecule type" value="Genomic_DNA"/>
</dbReference>
<dbReference type="Gene3D" id="1.10.287.1490">
    <property type="match status" value="1"/>
</dbReference>
<dbReference type="AlphaFoldDB" id="A0A6M8IZQ5"/>
<name>A0A6M8IZQ5_9ACTN</name>
<keyword evidence="2" id="KW-1185">Reference proteome</keyword>
<evidence type="ECO:0000313" key="2">
    <source>
        <dbReference type="Proteomes" id="UP000503297"/>
    </source>
</evidence>
<accession>A0A6M8IZQ5</accession>
<dbReference type="KEGG" id="bwa:HLV38_00605"/>
<proteinExistence type="predicted"/>
<dbReference type="Proteomes" id="UP000503297">
    <property type="component" value="Chromosome"/>
</dbReference>
<dbReference type="RefSeq" id="WP_172165237.1">
    <property type="nucleotide sequence ID" value="NZ_CP053716.1"/>
</dbReference>
<organism evidence="1 2">
    <name type="scientific">Berryella wangjianweii</name>
    <dbReference type="NCBI Taxonomy" id="2734634"/>
    <lineage>
        <taxon>Bacteria</taxon>
        <taxon>Bacillati</taxon>
        <taxon>Actinomycetota</taxon>
        <taxon>Coriobacteriia</taxon>
        <taxon>Eggerthellales</taxon>
        <taxon>Eggerthellaceae</taxon>
        <taxon>Berryella</taxon>
    </lineage>
</organism>
<gene>
    <name evidence="1" type="ORF">HLV38_00605</name>
</gene>
<sequence length="238" mass="26038">MFASPEQIEALRALQEAERGMVAVRAAFEGSASRREHAEALERLRQVEDKMRGLMAARQRISSAIAAAEADDAALARQQEEAQRAIDGAGTDYRSIETNTKKLNDLARKRTEAEAGLERAYEEMQRAEGLARRLADAHAACRQREQEAGQAFARERATFGGRIDELDAQREQASALLSDELRAAYREAAQRSGGVGLAELREEACGACRRAIQDGHLIALRAQAPVGTCPHCGRLLVI</sequence>
<reference evidence="2" key="1">
    <citation type="submission" date="2020-05" db="EMBL/GenBank/DDBJ databases">
        <title>Novel species in genus Nocardioides.</title>
        <authorList>
            <person name="Zhang G."/>
        </authorList>
    </citation>
    <scope>NUCLEOTIDE SEQUENCE [LARGE SCALE GENOMIC DNA]</scope>
    <source>
        <strain evidence="2">zg-1050</strain>
    </source>
</reference>
<protein>
    <submittedName>
        <fullName evidence="1">Uncharacterized protein</fullName>
    </submittedName>
</protein>
<evidence type="ECO:0000313" key="1">
    <source>
        <dbReference type="EMBL" id="QKF06787.1"/>
    </source>
</evidence>